<reference evidence="3 4" key="1">
    <citation type="journal article" date="2018" name="PLoS Pathog.">
        <title>Evolution of structural diversity of trichothecenes, a family of toxins produced by plant pathogenic and entomopathogenic fungi.</title>
        <authorList>
            <person name="Proctor R.H."/>
            <person name="McCormick S.P."/>
            <person name="Kim H.S."/>
            <person name="Cardoza R.E."/>
            <person name="Stanley A.M."/>
            <person name="Lindo L."/>
            <person name="Kelly A."/>
            <person name="Brown D.W."/>
            <person name="Lee T."/>
            <person name="Vaughan M.M."/>
            <person name="Alexander N.J."/>
            <person name="Busman M."/>
            <person name="Gutierrez S."/>
        </authorList>
    </citation>
    <scope>NUCLEOTIDE SEQUENCE [LARGE SCALE GENOMIC DNA]</scope>
    <source>
        <strain evidence="3 4">NRRL 13405</strain>
    </source>
</reference>
<dbReference type="InterPro" id="IPR036291">
    <property type="entry name" value="NAD(P)-bd_dom_sf"/>
</dbReference>
<comment type="caution">
    <text evidence="3">The sequence shown here is derived from an EMBL/GenBank/DDBJ whole genome shotgun (WGS) entry which is preliminary data.</text>
</comment>
<evidence type="ECO:0000256" key="1">
    <source>
        <dbReference type="ARBA" id="ARBA00006484"/>
    </source>
</evidence>
<dbReference type="AlphaFoldDB" id="A0A395M8K8"/>
<dbReference type="PANTHER" id="PTHR43669:SF3">
    <property type="entry name" value="ALCOHOL DEHYDROGENASE, PUTATIVE (AFU_ORTHOLOGUE AFUA_3G03445)-RELATED"/>
    <property type="match status" value="1"/>
</dbReference>
<dbReference type="SUPFAM" id="SSF51735">
    <property type="entry name" value="NAD(P)-binding Rossmann-fold domains"/>
    <property type="match status" value="1"/>
</dbReference>
<name>A0A395M8K8_9HYPO</name>
<keyword evidence="2" id="KW-0560">Oxidoreductase</keyword>
<dbReference type="GO" id="GO:0016491">
    <property type="term" value="F:oxidoreductase activity"/>
    <property type="evidence" value="ECO:0007669"/>
    <property type="project" value="UniProtKB-KW"/>
</dbReference>
<evidence type="ECO:0000256" key="2">
    <source>
        <dbReference type="ARBA" id="ARBA00023002"/>
    </source>
</evidence>
<dbReference type="OrthoDB" id="10254221at2759"/>
<dbReference type="PANTHER" id="PTHR43669">
    <property type="entry name" value="5-KETO-D-GLUCONATE 5-REDUCTASE"/>
    <property type="match status" value="1"/>
</dbReference>
<evidence type="ECO:0000313" key="4">
    <source>
        <dbReference type="Proteomes" id="UP000265631"/>
    </source>
</evidence>
<organism evidence="3 4">
    <name type="scientific">Fusarium flagelliforme</name>
    <dbReference type="NCBI Taxonomy" id="2675880"/>
    <lineage>
        <taxon>Eukaryota</taxon>
        <taxon>Fungi</taxon>
        <taxon>Dikarya</taxon>
        <taxon>Ascomycota</taxon>
        <taxon>Pezizomycotina</taxon>
        <taxon>Sordariomycetes</taxon>
        <taxon>Hypocreomycetidae</taxon>
        <taxon>Hypocreales</taxon>
        <taxon>Nectriaceae</taxon>
        <taxon>Fusarium</taxon>
        <taxon>Fusarium incarnatum-equiseti species complex</taxon>
    </lineage>
</organism>
<gene>
    <name evidence="3" type="ORF">FIE12Z_11537</name>
</gene>
<dbReference type="Pfam" id="PF00106">
    <property type="entry name" value="adh_short"/>
    <property type="match status" value="1"/>
</dbReference>
<dbReference type="STRING" id="2594813.A0A395M8K8"/>
<keyword evidence="4" id="KW-1185">Reference proteome</keyword>
<proteinExistence type="inferred from homology"/>
<evidence type="ECO:0000313" key="3">
    <source>
        <dbReference type="EMBL" id="RFN44211.1"/>
    </source>
</evidence>
<dbReference type="Gene3D" id="3.40.50.720">
    <property type="entry name" value="NAD(P)-binding Rossmann-like Domain"/>
    <property type="match status" value="1"/>
</dbReference>
<accession>A0A395M8K8</accession>
<dbReference type="CDD" id="cd05233">
    <property type="entry name" value="SDR_c"/>
    <property type="match status" value="1"/>
</dbReference>
<dbReference type="InterPro" id="IPR002347">
    <property type="entry name" value="SDR_fam"/>
</dbReference>
<sequence>METQTVLVVGATGNIGVAAVKGALQAGRNVLAIVRNRSSADTLIKNVGTTEGITFVEADVTSDSGVKEVVIKVRQGKLPAFQHVYSSVGGEYVTEPLESITTDRLRYNFNVTFEANFFAYRDTIAYLREQDDSSFTICTGSQGDLATHPLAAMTQGALYSMCLGAARENLHKPTRFNEVYLGFRVELDEDASRHNVVSSTEFGAVFKQLLDRSDIRSSRVEVFKPENMKVLKHTRRF</sequence>
<dbReference type="Proteomes" id="UP000265631">
    <property type="component" value="Unassembled WGS sequence"/>
</dbReference>
<protein>
    <submittedName>
        <fullName evidence="3">Nad(P)-binding protein</fullName>
    </submittedName>
</protein>
<dbReference type="EMBL" id="PXXK01000452">
    <property type="protein sequence ID" value="RFN44211.1"/>
    <property type="molecule type" value="Genomic_DNA"/>
</dbReference>
<comment type="similarity">
    <text evidence="1">Belongs to the short-chain dehydrogenases/reductases (SDR) family.</text>
</comment>